<dbReference type="KEGG" id="cpoc:100730802"/>
<organism evidence="3 4">
    <name type="scientific">Cavia porcellus</name>
    <name type="common">Guinea pig</name>
    <dbReference type="NCBI Taxonomy" id="10141"/>
    <lineage>
        <taxon>Eukaryota</taxon>
        <taxon>Metazoa</taxon>
        <taxon>Chordata</taxon>
        <taxon>Craniata</taxon>
        <taxon>Vertebrata</taxon>
        <taxon>Euteleostomi</taxon>
        <taxon>Mammalia</taxon>
        <taxon>Eutheria</taxon>
        <taxon>Euarchontoglires</taxon>
        <taxon>Glires</taxon>
        <taxon>Rodentia</taxon>
        <taxon>Hystricomorpha</taxon>
        <taxon>Caviidae</taxon>
        <taxon>Cavia</taxon>
    </lineage>
</organism>
<dbReference type="Ensembl" id="ENSCPOT00000022589.2">
    <property type="protein sequence ID" value="ENSCPOP00000018575.2"/>
    <property type="gene ID" value="ENSCPOG00000023189.2"/>
</dbReference>
<gene>
    <name evidence="3" type="primary">HAUS8</name>
</gene>
<accession>H0W6H1</accession>
<dbReference type="FunCoup" id="H0W6H1">
    <property type="interactions" value="622"/>
</dbReference>
<dbReference type="OrthoDB" id="10050218at2759"/>
<evidence type="ECO:0000313" key="4">
    <source>
        <dbReference type="Proteomes" id="UP000005447"/>
    </source>
</evidence>
<dbReference type="CTD" id="93323"/>
<reference evidence="3" key="2">
    <citation type="submission" date="2025-08" db="UniProtKB">
        <authorList>
            <consortium name="Ensembl"/>
        </authorList>
    </citation>
    <scope>IDENTIFICATION</scope>
    <source>
        <strain evidence="3">2N</strain>
    </source>
</reference>
<dbReference type="STRING" id="10141.ENSCPOP00000018575"/>
<dbReference type="GO" id="GO:1990498">
    <property type="term" value="C:mitotic spindle microtubule"/>
    <property type="evidence" value="ECO:0007669"/>
    <property type="project" value="Ensembl"/>
</dbReference>
<dbReference type="GeneID" id="100730802"/>
<keyword evidence="4" id="KW-1185">Reference proteome</keyword>
<dbReference type="eggNOG" id="ENOG502S04A">
    <property type="taxonomic scope" value="Eukaryota"/>
</dbReference>
<dbReference type="AlphaFoldDB" id="H0W6H1"/>
<reference evidence="3" key="3">
    <citation type="submission" date="2025-09" db="UniProtKB">
        <authorList>
            <consortium name="Ensembl"/>
        </authorList>
    </citation>
    <scope>IDENTIFICATION</scope>
    <source>
        <strain evidence="3">2N</strain>
    </source>
</reference>
<evidence type="ECO:0000256" key="2">
    <source>
        <dbReference type="SAM" id="MobiDB-lite"/>
    </source>
</evidence>
<feature type="compositionally biased region" description="Basic and acidic residues" evidence="2">
    <location>
        <begin position="371"/>
        <end position="380"/>
    </location>
</feature>
<proteinExistence type="predicted"/>
<evidence type="ECO:0000256" key="1">
    <source>
        <dbReference type="SAM" id="Coils"/>
    </source>
</evidence>
<dbReference type="VEuPathDB" id="HostDB:ENSCPOG00000023189"/>
<dbReference type="Proteomes" id="UP000005447">
    <property type="component" value="Unassembled WGS sequence"/>
</dbReference>
<dbReference type="InParanoid" id="H0W6H1"/>
<name>H0W6H1_CAVPO</name>
<dbReference type="GO" id="GO:0007098">
    <property type="term" value="P:centrosome cycle"/>
    <property type="evidence" value="ECO:0007669"/>
    <property type="project" value="Ensembl"/>
</dbReference>
<dbReference type="GO" id="GO:0051225">
    <property type="term" value="P:spindle assembly"/>
    <property type="evidence" value="ECO:0007669"/>
    <property type="project" value="Ensembl"/>
</dbReference>
<dbReference type="HOGENOM" id="CLU_060977_0_0_1"/>
<protein>
    <submittedName>
        <fullName evidence="3">HAUS augmin like complex subunit 8</fullName>
    </submittedName>
</protein>
<reference evidence="4" key="1">
    <citation type="journal article" date="2011" name="Nature">
        <title>A high-resolution map of human evolutionary constraint using 29 mammals.</title>
        <authorList>
            <person name="Lindblad-Toh K."/>
            <person name="Garber M."/>
            <person name="Zuk O."/>
            <person name="Lin M.F."/>
            <person name="Parker B.J."/>
            <person name="Washietl S."/>
            <person name="Kheradpour P."/>
            <person name="Ernst J."/>
            <person name="Jordan G."/>
            <person name="Mauceli E."/>
            <person name="Ward L.D."/>
            <person name="Lowe C.B."/>
            <person name="Holloway A.K."/>
            <person name="Clamp M."/>
            <person name="Gnerre S."/>
            <person name="Alfoldi J."/>
            <person name="Beal K."/>
            <person name="Chang J."/>
            <person name="Clawson H."/>
            <person name="Cuff J."/>
            <person name="Di Palma F."/>
            <person name="Fitzgerald S."/>
            <person name="Flicek P."/>
            <person name="Guttman M."/>
            <person name="Hubisz M.J."/>
            <person name="Jaffe D.B."/>
            <person name="Jungreis I."/>
            <person name="Kent W.J."/>
            <person name="Kostka D."/>
            <person name="Lara M."/>
            <person name="Martins A.L."/>
            <person name="Massingham T."/>
            <person name="Moltke I."/>
            <person name="Raney B.J."/>
            <person name="Rasmussen M.D."/>
            <person name="Robinson J."/>
            <person name="Stark A."/>
            <person name="Vilella A.J."/>
            <person name="Wen J."/>
            <person name="Xie X."/>
            <person name="Zody M.C."/>
            <person name="Baldwin J."/>
            <person name="Bloom T."/>
            <person name="Chin C.W."/>
            <person name="Heiman D."/>
            <person name="Nicol R."/>
            <person name="Nusbaum C."/>
            <person name="Young S."/>
            <person name="Wilkinson J."/>
            <person name="Worley K.C."/>
            <person name="Kovar C.L."/>
            <person name="Muzny D.M."/>
            <person name="Gibbs R.A."/>
            <person name="Cree A."/>
            <person name="Dihn H.H."/>
            <person name="Fowler G."/>
            <person name="Jhangiani S."/>
            <person name="Joshi V."/>
            <person name="Lee S."/>
            <person name="Lewis L.R."/>
            <person name="Nazareth L.V."/>
            <person name="Okwuonu G."/>
            <person name="Santibanez J."/>
            <person name="Warren W.C."/>
            <person name="Mardis E.R."/>
            <person name="Weinstock G.M."/>
            <person name="Wilson R.K."/>
            <person name="Delehaunty K."/>
            <person name="Dooling D."/>
            <person name="Fronik C."/>
            <person name="Fulton L."/>
            <person name="Fulton B."/>
            <person name="Graves T."/>
            <person name="Minx P."/>
            <person name="Sodergren E."/>
            <person name="Birney E."/>
            <person name="Margulies E.H."/>
            <person name="Herrero J."/>
            <person name="Green E.D."/>
            <person name="Haussler D."/>
            <person name="Siepel A."/>
            <person name="Goldman N."/>
            <person name="Pollard K.S."/>
            <person name="Pedersen J.S."/>
            <person name="Lander E.S."/>
            <person name="Kellis M."/>
        </authorList>
    </citation>
    <scope>NUCLEOTIDE SEQUENCE [LARGE SCALE GENOMIC DNA]</scope>
    <source>
        <strain evidence="4">2N</strain>
    </source>
</reference>
<dbReference type="GeneTree" id="ENSGT00390000010974"/>
<feature type="coiled-coil region" evidence="1">
    <location>
        <begin position="179"/>
        <end position="206"/>
    </location>
</feature>
<dbReference type="GO" id="GO:0005813">
    <property type="term" value="C:centrosome"/>
    <property type="evidence" value="ECO:0007669"/>
    <property type="project" value="Ensembl"/>
</dbReference>
<dbReference type="OMA" id="TAKMEHN"/>
<sequence>MAEFSGRGAGKPFMSGPSTPGSSRARGRRVPGGRMVESRYLQYEKKAAKKTPAADTTARGSGKVTDGVRRAGQPPRPADCSGVDKGDLQSTLLEGHGTAPPDLDLSAINDRSMVRKTPQLEKMLSRKPKATSFMAPQRKGLDLPEVMEMVESQTLLLTLLTLKMENGLAGLEEKAEHSLLAMGQERARLQQQCHELQRELLLQQRRQALAGTLDAQVEVLQPLEAVAGCFQEHYRTLAMALDTTRHELPVRAIHLEGDGQQLLGSLQAELATTRRLLADLGIGTEEHRQTLVLLAELRDMTKQKDLELQRSLAQVMELAAQASKEAALANQEAWEDMQGAEAARRWYFTPPEARRSPPGPAEDGVLGCHPPTHDMELLTA</sequence>
<feature type="region of interest" description="Disordered" evidence="2">
    <location>
        <begin position="1"/>
        <end position="102"/>
    </location>
</feature>
<dbReference type="Bgee" id="ENSCPOG00000023189">
    <property type="expression patterns" value="Expressed in zone of skin and 13 other cell types or tissues"/>
</dbReference>
<evidence type="ECO:0000313" key="3">
    <source>
        <dbReference type="Ensembl" id="ENSCPOP00000018575.2"/>
    </source>
</evidence>
<feature type="region of interest" description="Disordered" evidence="2">
    <location>
        <begin position="350"/>
        <end position="380"/>
    </location>
</feature>
<dbReference type="GO" id="GO:0070652">
    <property type="term" value="C:HAUS complex"/>
    <property type="evidence" value="ECO:0007669"/>
    <property type="project" value="Ensembl"/>
</dbReference>
<keyword evidence="1" id="KW-0175">Coiled coil</keyword>
<dbReference type="EMBL" id="AAKN02049175">
    <property type="status" value="NOT_ANNOTATED_CDS"/>
    <property type="molecule type" value="Genomic_DNA"/>
</dbReference>